<dbReference type="Proteomes" id="UP000193467">
    <property type="component" value="Unassembled WGS sequence"/>
</dbReference>
<dbReference type="InParanoid" id="A0A1Y2G215"/>
<feature type="region of interest" description="Disordered" evidence="1">
    <location>
        <begin position="1"/>
        <end position="39"/>
    </location>
</feature>
<name>A0A1Y2G215_9BASI</name>
<protein>
    <recommendedName>
        <fullName evidence="4">F-box domain-containing protein</fullName>
    </recommendedName>
</protein>
<evidence type="ECO:0008006" key="4">
    <source>
        <dbReference type="Google" id="ProtNLM"/>
    </source>
</evidence>
<organism evidence="2 3">
    <name type="scientific">Leucosporidium creatinivorum</name>
    <dbReference type="NCBI Taxonomy" id="106004"/>
    <lineage>
        <taxon>Eukaryota</taxon>
        <taxon>Fungi</taxon>
        <taxon>Dikarya</taxon>
        <taxon>Basidiomycota</taxon>
        <taxon>Pucciniomycotina</taxon>
        <taxon>Microbotryomycetes</taxon>
        <taxon>Leucosporidiales</taxon>
        <taxon>Leucosporidium</taxon>
    </lineage>
</organism>
<gene>
    <name evidence="2" type="ORF">BCR35DRAFT_323600</name>
</gene>
<dbReference type="Gene3D" id="3.80.10.10">
    <property type="entry name" value="Ribonuclease Inhibitor"/>
    <property type="match status" value="1"/>
</dbReference>
<dbReference type="AlphaFoldDB" id="A0A1Y2G215"/>
<comment type="caution">
    <text evidence="2">The sequence shown here is derived from an EMBL/GenBank/DDBJ whole genome shotgun (WGS) entry which is preliminary data.</text>
</comment>
<evidence type="ECO:0000313" key="2">
    <source>
        <dbReference type="EMBL" id="ORY90915.1"/>
    </source>
</evidence>
<dbReference type="SUPFAM" id="SSF52047">
    <property type="entry name" value="RNI-like"/>
    <property type="match status" value="1"/>
</dbReference>
<accession>A0A1Y2G215</accession>
<sequence>MAAPECLTLDSDSEGNEMELSTKRGDMSDPSKSPEPLPKKTLLSLPDELLSAICGHLEYTGHRKDLQLSAKRFYSLCRPWIWREVSFEENFDDHDNLMCHLVTTSLAALVRSADYHLTSPFSKSLALLLSTNLTSITQLTLSPNFEDEDDDDDDDDQERKTLPKALTVALKSLPALRSLKLYQFHEVEDTAFSIATELPHLTSLAATTLIIAESLFKNGPTLRSLEIRLNDFGCAAIVACAETLHSLILHRDLEEAGTSIAQNKCLNQLRLLFDPMRNKHHAFPLQSLTLEHFELLETRDNLVRPHPRLMEFLSALKGTSLSTLRLEGFTKVKCSANDDPGFGLFLPTVKDLELSLAYQGSEHCSLDQESILFLRSLLRCFPNATGLALDNWMDTLDPRELASLQLLELGIYSPIFYLLLEPLRRTELLEIKLSSSVLWDTKSLRLLREEDGFARELLSTDWDDDVRH</sequence>
<keyword evidence="3" id="KW-1185">Reference proteome</keyword>
<dbReference type="InterPro" id="IPR032675">
    <property type="entry name" value="LRR_dom_sf"/>
</dbReference>
<dbReference type="EMBL" id="MCGR01000003">
    <property type="protein sequence ID" value="ORY90915.1"/>
    <property type="molecule type" value="Genomic_DNA"/>
</dbReference>
<proteinExistence type="predicted"/>
<reference evidence="2 3" key="1">
    <citation type="submission" date="2016-07" db="EMBL/GenBank/DDBJ databases">
        <title>Pervasive Adenine N6-methylation of Active Genes in Fungi.</title>
        <authorList>
            <consortium name="DOE Joint Genome Institute"/>
            <person name="Mondo S.J."/>
            <person name="Dannebaum R.O."/>
            <person name="Kuo R.C."/>
            <person name="Labutti K."/>
            <person name="Haridas S."/>
            <person name="Kuo A."/>
            <person name="Salamov A."/>
            <person name="Ahrendt S.R."/>
            <person name="Lipzen A."/>
            <person name="Sullivan W."/>
            <person name="Andreopoulos W.B."/>
            <person name="Clum A."/>
            <person name="Lindquist E."/>
            <person name="Daum C."/>
            <person name="Ramamoorthy G.K."/>
            <person name="Gryganskyi A."/>
            <person name="Culley D."/>
            <person name="Magnuson J.K."/>
            <person name="James T.Y."/>
            <person name="O'Malley M.A."/>
            <person name="Stajich J.E."/>
            <person name="Spatafora J.W."/>
            <person name="Visel A."/>
            <person name="Grigoriev I.V."/>
        </authorList>
    </citation>
    <scope>NUCLEOTIDE SEQUENCE [LARGE SCALE GENOMIC DNA]</scope>
    <source>
        <strain evidence="2 3">62-1032</strain>
    </source>
</reference>
<feature type="compositionally biased region" description="Basic and acidic residues" evidence="1">
    <location>
        <begin position="20"/>
        <end position="29"/>
    </location>
</feature>
<evidence type="ECO:0000256" key="1">
    <source>
        <dbReference type="SAM" id="MobiDB-lite"/>
    </source>
</evidence>
<evidence type="ECO:0000313" key="3">
    <source>
        <dbReference type="Proteomes" id="UP000193467"/>
    </source>
</evidence>